<dbReference type="InterPro" id="IPR015421">
    <property type="entry name" value="PyrdxlP-dep_Trfase_major"/>
</dbReference>
<reference evidence="6" key="1">
    <citation type="submission" date="2006-10" db="EMBL/GenBank/DDBJ databases">
        <title>Complete sequence of Solibacter usitatus Ellin6076.</title>
        <authorList>
            <consortium name="US DOE Joint Genome Institute"/>
            <person name="Copeland A."/>
            <person name="Lucas S."/>
            <person name="Lapidus A."/>
            <person name="Barry K."/>
            <person name="Detter J.C."/>
            <person name="Glavina del Rio T."/>
            <person name="Hammon N."/>
            <person name="Israni S."/>
            <person name="Dalin E."/>
            <person name="Tice H."/>
            <person name="Pitluck S."/>
            <person name="Thompson L.S."/>
            <person name="Brettin T."/>
            <person name="Bruce D."/>
            <person name="Han C."/>
            <person name="Tapia R."/>
            <person name="Gilna P."/>
            <person name="Schmutz J."/>
            <person name="Larimer F."/>
            <person name="Land M."/>
            <person name="Hauser L."/>
            <person name="Kyrpides N."/>
            <person name="Mikhailova N."/>
            <person name="Janssen P.H."/>
            <person name="Kuske C.R."/>
            <person name="Richardson P."/>
        </authorList>
    </citation>
    <scope>NUCLEOTIDE SEQUENCE</scope>
    <source>
        <strain evidence="6">Ellin6076</strain>
    </source>
</reference>
<dbReference type="PANTHER" id="PTHR43643">
    <property type="entry name" value="HISTIDINOL-PHOSPHATE AMINOTRANSFERASE 2"/>
    <property type="match status" value="1"/>
</dbReference>
<dbReference type="InParanoid" id="Q01Y45"/>
<dbReference type="AlphaFoldDB" id="Q01Y45"/>
<keyword evidence="4" id="KW-0663">Pyridoxal phosphate</keyword>
<evidence type="ECO:0000256" key="4">
    <source>
        <dbReference type="ARBA" id="ARBA00022898"/>
    </source>
</evidence>
<dbReference type="GO" id="GO:0008483">
    <property type="term" value="F:transaminase activity"/>
    <property type="evidence" value="ECO:0007669"/>
    <property type="project" value="UniProtKB-KW"/>
</dbReference>
<dbReference type="PANTHER" id="PTHR43643:SF3">
    <property type="entry name" value="HISTIDINOL-PHOSPHATE AMINOTRANSFERASE"/>
    <property type="match status" value="1"/>
</dbReference>
<dbReference type="InterPro" id="IPR006311">
    <property type="entry name" value="TAT_signal"/>
</dbReference>
<keyword evidence="2 6" id="KW-0032">Aminotransferase</keyword>
<dbReference type="PROSITE" id="PS51318">
    <property type="entry name" value="TAT"/>
    <property type="match status" value="1"/>
</dbReference>
<sequence length="383" mass="41754">MNVILTEEQKHQFEQRGFSRRSFGRIAAMMTAGAAALPFYNEPAMAQLSAIRGGMPAGAVKINANENPLGPCDEALAAVHAIAKNGGRYLYEETFGFQELLAEQEGLKRDYVQPYAGSSAPLHQAVLAFTSPTRPFVTADPGYEAGERAAEFIGAKVMRVPLTSAYSHDVKNMAAASPDAGLIYVCNPNNPTGTLTPRSEIEWLLENKPKNSVLMVDEAYTHIAGAPFCSDLVAKDKDIILLRTFSKIYGMAGLRAGAALGRPDLLAKILPYSSGALPVTGMAAATASLKSKTVVPERRKIIGAVREDVLGFLDKHNFKYVPSVSNKFMVDVKRPGLEIKDAMEKEKVYIGRVWKSWPTYVRVSIGTQEEMNKFKTAFLKVMA</sequence>
<dbReference type="SUPFAM" id="SSF53383">
    <property type="entry name" value="PLP-dependent transferases"/>
    <property type="match status" value="1"/>
</dbReference>
<dbReference type="STRING" id="234267.Acid_4459"/>
<evidence type="ECO:0000256" key="3">
    <source>
        <dbReference type="ARBA" id="ARBA00022679"/>
    </source>
</evidence>
<dbReference type="OrthoDB" id="9813612at2"/>
<dbReference type="InterPro" id="IPR004839">
    <property type="entry name" value="Aminotransferase_I/II_large"/>
</dbReference>
<dbReference type="HOGENOM" id="CLU_017584_3_3_0"/>
<dbReference type="Gene3D" id="3.40.640.10">
    <property type="entry name" value="Type I PLP-dependent aspartate aminotransferase-like (Major domain)"/>
    <property type="match status" value="1"/>
</dbReference>
<accession>Q01Y45</accession>
<dbReference type="InterPro" id="IPR050106">
    <property type="entry name" value="HistidinolP_aminotransfase"/>
</dbReference>
<evidence type="ECO:0000256" key="2">
    <source>
        <dbReference type="ARBA" id="ARBA00022576"/>
    </source>
</evidence>
<dbReference type="CDD" id="cd00609">
    <property type="entry name" value="AAT_like"/>
    <property type="match status" value="1"/>
</dbReference>
<dbReference type="GO" id="GO:0030170">
    <property type="term" value="F:pyridoxal phosphate binding"/>
    <property type="evidence" value="ECO:0007669"/>
    <property type="project" value="InterPro"/>
</dbReference>
<dbReference type="KEGG" id="sus:Acid_4459"/>
<dbReference type="EMBL" id="CP000473">
    <property type="protein sequence ID" value="ABJ85420.1"/>
    <property type="molecule type" value="Genomic_DNA"/>
</dbReference>
<gene>
    <name evidence="6" type="ordered locus">Acid_4459</name>
</gene>
<dbReference type="InterPro" id="IPR015422">
    <property type="entry name" value="PyrdxlP-dep_Trfase_small"/>
</dbReference>
<keyword evidence="3 6" id="KW-0808">Transferase</keyword>
<feature type="domain" description="Aminotransferase class I/classII large" evidence="5">
    <location>
        <begin position="60"/>
        <end position="374"/>
    </location>
</feature>
<evidence type="ECO:0000313" key="6">
    <source>
        <dbReference type="EMBL" id="ABJ85420.1"/>
    </source>
</evidence>
<protein>
    <submittedName>
        <fullName evidence="6">Aminotransferase</fullName>
        <ecNumber evidence="6">2.6.1.-</ecNumber>
    </submittedName>
</protein>
<dbReference type="EC" id="2.6.1.-" evidence="6"/>
<dbReference type="NCBIfam" id="NF006580">
    <property type="entry name" value="PRK09105.1"/>
    <property type="match status" value="1"/>
</dbReference>
<organism evidence="6">
    <name type="scientific">Solibacter usitatus (strain Ellin6076)</name>
    <dbReference type="NCBI Taxonomy" id="234267"/>
    <lineage>
        <taxon>Bacteria</taxon>
        <taxon>Pseudomonadati</taxon>
        <taxon>Acidobacteriota</taxon>
        <taxon>Terriglobia</taxon>
        <taxon>Bryobacterales</taxon>
        <taxon>Solibacteraceae</taxon>
        <taxon>Candidatus Solibacter</taxon>
    </lineage>
</organism>
<proteinExistence type="inferred from homology"/>
<comment type="similarity">
    <text evidence="1">Belongs to the class-II pyridoxal-phosphate-dependent aminotransferase family. Histidinol-phosphate aminotransferase subfamily.</text>
</comment>
<dbReference type="eggNOG" id="COG0079">
    <property type="taxonomic scope" value="Bacteria"/>
</dbReference>
<evidence type="ECO:0000256" key="1">
    <source>
        <dbReference type="ARBA" id="ARBA00007970"/>
    </source>
</evidence>
<dbReference type="InterPro" id="IPR015424">
    <property type="entry name" value="PyrdxlP-dep_Trfase"/>
</dbReference>
<dbReference type="Pfam" id="PF00155">
    <property type="entry name" value="Aminotran_1_2"/>
    <property type="match status" value="1"/>
</dbReference>
<evidence type="ECO:0000259" key="5">
    <source>
        <dbReference type="Pfam" id="PF00155"/>
    </source>
</evidence>
<name>Q01Y45_SOLUE</name>
<dbReference type="Gene3D" id="3.90.1150.10">
    <property type="entry name" value="Aspartate Aminotransferase, domain 1"/>
    <property type="match status" value="1"/>
</dbReference>